<organism evidence="6 7">
    <name type="scientific">Sodalis ligni</name>
    <dbReference type="NCBI Taxonomy" id="2697027"/>
    <lineage>
        <taxon>Bacteria</taxon>
        <taxon>Pseudomonadati</taxon>
        <taxon>Pseudomonadota</taxon>
        <taxon>Gammaproteobacteria</taxon>
        <taxon>Enterobacterales</taxon>
        <taxon>Bruguierivoracaceae</taxon>
        <taxon>Sodalis</taxon>
    </lineage>
</organism>
<comment type="caution">
    <text evidence="6">The sequence shown here is derived from an EMBL/GenBank/DDBJ whole genome shotgun (WGS) entry which is preliminary data.</text>
</comment>
<dbReference type="InterPro" id="IPR014036">
    <property type="entry name" value="DeoR-like_C"/>
</dbReference>
<dbReference type="PRINTS" id="PR00037">
    <property type="entry name" value="HTHLACR"/>
</dbReference>
<dbReference type="SMART" id="SM01134">
    <property type="entry name" value="DeoRC"/>
    <property type="match status" value="1"/>
</dbReference>
<dbReference type="GO" id="GO:0003677">
    <property type="term" value="F:DNA binding"/>
    <property type="evidence" value="ECO:0007669"/>
    <property type="project" value="UniProtKB-KW"/>
</dbReference>
<dbReference type="PROSITE" id="PS00894">
    <property type="entry name" value="HTH_DEOR_1"/>
    <property type="match status" value="1"/>
</dbReference>
<evidence type="ECO:0000256" key="1">
    <source>
        <dbReference type="ARBA" id="ARBA00022491"/>
    </source>
</evidence>
<evidence type="ECO:0000259" key="5">
    <source>
        <dbReference type="PROSITE" id="PS51000"/>
    </source>
</evidence>
<dbReference type="InterPro" id="IPR001034">
    <property type="entry name" value="DeoR_HTH"/>
</dbReference>
<dbReference type="AlphaFoldDB" id="A0A4R1NHY1"/>
<dbReference type="InterPro" id="IPR037171">
    <property type="entry name" value="NagB/RpiA_transferase-like"/>
</dbReference>
<sequence length="267" mass="28913">MLLIILSVVIRMSNSLTIERRNRLAQILIAEGSVKVGKLAEIFGVSTETIRKDLIYLDRKGIATKGHGGAIASGSILTIEQPLARKNTENLDIKNKIAQVASQLIPEKGVVILDTGSTIQCVANTLVMKSKLTIISNAINIVQPLAGTDNDIYLVGGKIHSNSLAMVGLWGVNVFESLNADIVFLGTDGLRGRHGPCTASYEEAEIKRAMVKCATIKVVVSDSTKFSSSGLFQFCNWSDIDYFITDSAIPENEFKDLESLTEVIVVD</sequence>
<evidence type="ECO:0000256" key="2">
    <source>
        <dbReference type="ARBA" id="ARBA00023015"/>
    </source>
</evidence>
<dbReference type="InterPro" id="IPR018356">
    <property type="entry name" value="Tscrpt_reg_HTH_DeoR_CS"/>
</dbReference>
<gene>
    <name evidence="6" type="ORF">EZJ58_4898</name>
</gene>
<keyword evidence="3" id="KW-0238">DNA-binding</keyword>
<dbReference type="Proteomes" id="UP000294555">
    <property type="component" value="Unassembled WGS sequence"/>
</dbReference>
<dbReference type="SUPFAM" id="SSF46785">
    <property type="entry name" value="Winged helix' DNA-binding domain"/>
    <property type="match status" value="1"/>
</dbReference>
<dbReference type="SUPFAM" id="SSF100950">
    <property type="entry name" value="NagB/RpiA/CoA transferase-like"/>
    <property type="match status" value="1"/>
</dbReference>
<name>A0A4R1NHY1_9GAMM</name>
<evidence type="ECO:0000313" key="6">
    <source>
        <dbReference type="EMBL" id="TCL06629.1"/>
    </source>
</evidence>
<proteinExistence type="predicted"/>
<dbReference type="InterPro" id="IPR036390">
    <property type="entry name" value="WH_DNA-bd_sf"/>
</dbReference>
<dbReference type="SMART" id="SM00420">
    <property type="entry name" value="HTH_DEOR"/>
    <property type="match status" value="1"/>
</dbReference>
<dbReference type="Pfam" id="PF08220">
    <property type="entry name" value="HTH_DeoR"/>
    <property type="match status" value="1"/>
</dbReference>
<dbReference type="InterPro" id="IPR036388">
    <property type="entry name" value="WH-like_DNA-bd_sf"/>
</dbReference>
<dbReference type="OrthoDB" id="5685843at2"/>
<keyword evidence="2" id="KW-0805">Transcription regulation</keyword>
<evidence type="ECO:0000313" key="7">
    <source>
        <dbReference type="Proteomes" id="UP000294555"/>
    </source>
</evidence>
<reference evidence="6 7" key="1">
    <citation type="submission" date="2019-02" db="EMBL/GenBank/DDBJ databases">
        <title>Investigation of anaerobic lignin degradation for improved lignocellulosic biofuels.</title>
        <authorList>
            <person name="Deangelis K."/>
        </authorList>
    </citation>
    <scope>NUCLEOTIDE SEQUENCE [LARGE SCALE GENOMIC DNA]</scope>
    <source>
        <strain evidence="6 7">159R</strain>
    </source>
</reference>
<dbReference type="GO" id="GO:0003700">
    <property type="term" value="F:DNA-binding transcription factor activity"/>
    <property type="evidence" value="ECO:0007669"/>
    <property type="project" value="InterPro"/>
</dbReference>
<evidence type="ECO:0000256" key="3">
    <source>
        <dbReference type="ARBA" id="ARBA00023125"/>
    </source>
</evidence>
<evidence type="ECO:0000256" key="4">
    <source>
        <dbReference type="ARBA" id="ARBA00023163"/>
    </source>
</evidence>
<dbReference type="Gene3D" id="1.10.10.10">
    <property type="entry name" value="Winged helix-like DNA-binding domain superfamily/Winged helix DNA-binding domain"/>
    <property type="match status" value="1"/>
</dbReference>
<dbReference type="PANTHER" id="PTHR30363:SF4">
    <property type="entry name" value="GLYCEROL-3-PHOSPHATE REGULON REPRESSOR"/>
    <property type="match status" value="1"/>
</dbReference>
<keyword evidence="4" id="KW-0804">Transcription</keyword>
<dbReference type="EMBL" id="SJOI01000001">
    <property type="protein sequence ID" value="TCL06629.1"/>
    <property type="molecule type" value="Genomic_DNA"/>
</dbReference>
<dbReference type="PANTHER" id="PTHR30363">
    <property type="entry name" value="HTH-TYPE TRANSCRIPTIONAL REGULATOR SRLR-RELATED"/>
    <property type="match status" value="1"/>
</dbReference>
<keyword evidence="7" id="KW-1185">Reference proteome</keyword>
<accession>A0A4R1NHY1</accession>
<protein>
    <submittedName>
        <fullName evidence="6">DeoR family transcriptional regulator</fullName>
    </submittedName>
</protein>
<dbReference type="InterPro" id="IPR050313">
    <property type="entry name" value="Carb_Metab_HTH_regulators"/>
</dbReference>
<keyword evidence="1" id="KW-0678">Repressor</keyword>
<dbReference type="Gene3D" id="3.40.50.1360">
    <property type="match status" value="1"/>
</dbReference>
<dbReference type="PROSITE" id="PS51000">
    <property type="entry name" value="HTH_DEOR_2"/>
    <property type="match status" value="1"/>
</dbReference>
<dbReference type="Pfam" id="PF00455">
    <property type="entry name" value="DeoRC"/>
    <property type="match status" value="1"/>
</dbReference>
<feature type="domain" description="HTH deoR-type" evidence="5">
    <location>
        <begin position="17"/>
        <end position="72"/>
    </location>
</feature>